<evidence type="ECO:0000313" key="2">
    <source>
        <dbReference type="EMBL" id="GGA88846.1"/>
    </source>
</evidence>
<keyword evidence="3" id="KW-1185">Reference proteome</keyword>
<feature type="transmembrane region" description="Helical" evidence="1">
    <location>
        <begin position="28"/>
        <end position="48"/>
    </location>
</feature>
<keyword evidence="1" id="KW-0472">Membrane</keyword>
<reference evidence="2" key="1">
    <citation type="journal article" date="2014" name="Int. J. Syst. Evol. Microbiol.">
        <title>Complete genome sequence of Corynebacterium casei LMG S-19264T (=DSM 44701T), isolated from a smear-ripened cheese.</title>
        <authorList>
            <consortium name="US DOE Joint Genome Institute (JGI-PGF)"/>
            <person name="Walter F."/>
            <person name="Albersmeier A."/>
            <person name="Kalinowski J."/>
            <person name="Ruckert C."/>
        </authorList>
    </citation>
    <scope>NUCLEOTIDE SEQUENCE</scope>
    <source>
        <strain evidence="2">CGMCC 1.12408</strain>
    </source>
</reference>
<name>A0A916S7S2_9BACI</name>
<evidence type="ECO:0000313" key="3">
    <source>
        <dbReference type="Proteomes" id="UP000613512"/>
    </source>
</evidence>
<dbReference type="EMBL" id="BMEY01000023">
    <property type="protein sequence ID" value="GGA88846.1"/>
    <property type="molecule type" value="Genomic_DNA"/>
</dbReference>
<reference evidence="2" key="2">
    <citation type="submission" date="2020-09" db="EMBL/GenBank/DDBJ databases">
        <authorList>
            <person name="Sun Q."/>
            <person name="Zhou Y."/>
        </authorList>
    </citation>
    <scope>NUCLEOTIDE SEQUENCE</scope>
    <source>
        <strain evidence="2">CGMCC 1.12408</strain>
    </source>
</reference>
<keyword evidence="1" id="KW-0812">Transmembrane</keyword>
<dbReference type="RefSeq" id="WP_188385905.1">
    <property type="nucleotide sequence ID" value="NZ_BMEY01000023.1"/>
</dbReference>
<keyword evidence="1" id="KW-1133">Transmembrane helix</keyword>
<dbReference type="Proteomes" id="UP000613512">
    <property type="component" value="Unassembled WGS sequence"/>
</dbReference>
<proteinExistence type="predicted"/>
<dbReference type="AlphaFoldDB" id="A0A916S7S2"/>
<gene>
    <name evidence="2" type="ORF">GCM10008025_34360</name>
</gene>
<organism evidence="2 3">
    <name type="scientific">Ornithinibacillus halotolerans</name>
    <dbReference type="NCBI Taxonomy" id="1274357"/>
    <lineage>
        <taxon>Bacteria</taxon>
        <taxon>Bacillati</taxon>
        <taxon>Bacillota</taxon>
        <taxon>Bacilli</taxon>
        <taxon>Bacillales</taxon>
        <taxon>Bacillaceae</taxon>
        <taxon>Ornithinibacillus</taxon>
    </lineage>
</organism>
<comment type="caution">
    <text evidence="2">The sequence shown here is derived from an EMBL/GenBank/DDBJ whole genome shotgun (WGS) entry which is preliminary data.</text>
</comment>
<feature type="transmembrane region" description="Helical" evidence="1">
    <location>
        <begin position="5"/>
        <end position="22"/>
    </location>
</feature>
<sequence length="59" mass="7041">MKPLIYQIIIIAFVWTGMVFFLDEMDQLSKMIFYVVTSWLLLLIVLLVKQFISQRKNSN</sequence>
<evidence type="ECO:0000256" key="1">
    <source>
        <dbReference type="SAM" id="Phobius"/>
    </source>
</evidence>
<protein>
    <submittedName>
        <fullName evidence="2">Uncharacterized protein</fullName>
    </submittedName>
</protein>
<accession>A0A916S7S2</accession>